<feature type="domain" description="Amidohydrolase-related" evidence="1">
    <location>
        <begin position="89"/>
        <end position="443"/>
    </location>
</feature>
<dbReference type="Gene3D" id="2.30.40.10">
    <property type="entry name" value="Urease, subunit C, domain 1"/>
    <property type="match status" value="1"/>
</dbReference>
<dbReference type="Gene3D" id="3.30.110.90">
    <property type="entry name" value="Amidohydrolase"/>
    <property type="match status" value="1"/>
</dbReference>
<gene>
    <name evidence="2" type="ORF">HNQ88_001613</name>
</gene>
<dbReference type="PANTHER" id="PTHR43135:SF3">
    <property type="entry name" value="ALPHA-D-RIBOSE 1-METHYLPHOSPHONATE 5-TRIPHOSPHATE DIPHOSPHATASE"/>
    <property type="match status" value="1"/>
</dbReference>
<dbReference type="Gene3D" id="3.40.50.10910">
    <property type="entry name" value="Amidohydrolase"/>
    <property type="match status" value="1"/>
</dbReference>
<organism evidence="2 3">
    <name type="scientific">Aureibacter tunicatorum</name>
    <dbReference type="NCBI Taxonomy" id="866807"/>
    <lineage>
        <taxon>Bacteria</taxon>
        <taxon>Pseudomonadati</taxon>
        <taxon>Bacteroidota</taxon>
        <taxon>Cytophagia</taxon>
        <taxon>Cytophagales</taxon>
        <taxon>Persicobacteraceae</taxon>
        <taxon>Aureibacter</taxon>
    </lineage>
</organism>
<evidence type="ECO:0000313" key="3">
    <source>
        <dbReference type="Proteomes" id="UP001185092"/>
    </source>
</evidence>
<dbReference type="PANTHER" id="PTHR43135">
    <property type="entry name" value="ALPHA-D-RIBOSE 1-METHYLPHOSPHONATE 5-TRIPHOSPHATE DIPHOSPHATASE"/>
    <property type="match status" value="1"/>
</dbReference>
<dbReference type="RefSeq" id="WP_309938085.1">
    <property type="nucleotide sequence ID" value="NZ_AP025305.1"/>
</dbReference>
<reference evidence="2" key="1">
    <citation type="submission" date="2023-07" db="EMBL/GenBank/DDBJ databases">
        <title>Genomic Encyclopedia of Type Strains, Phase IV (KMG-IV): sequencing the most valuable type-strain genomes for metagenomic binning, comparative biology and taxonomic classification.</title>
        <authorList>
            <person name="Goeker M."/>
        </authorList>
    </citation>
    <scope>NUCLEOTIDE SEQUENCE</scope>
    <source>
        <strain evidence="2">DSM 26174</strain>
    </source>
</reference>
<dbReference type="AlphaFoldDB" id="A0AAE3XMN0"/>
<sequence length="475" mass="53015">MKNIFLPILTVSIVFLFSCKESKSSLSKGEKTEENRNTYVIENVNIIPMTEDNKVIENSTVVIKGNKIHSINESTPKNSTIIDGKGKWLIPGLIDMHVHNLSNGSFSKGYPTRGATLSFNTQNLMTPYIASGVTTVFELSGRLGHFSQRDKIASGDIIGPRIAIAAVIDGEGNEIVARSPLEGRQSVRNAKGMGYRFIKVYTWLNEATYKAIIDEAEKQNMKVVGHIPSAFEGKQAEEFFVPHFGLIAHAEELSKQTDDYSYETAQNFARLAKENNTWLIPNLTNLVSIRKQAESLESIETLPSLKYAHPLMQDKWLTSNGYYGASDESIEYYQRQVDFHKLIVKAFKEADVPMLAGTDAGISGVVWGFSLHDELELLVDAGLTNEEALATATRLGAEWLEIDDKIGTIETGKFADLVLLNENPLENISNTTEISAVFVNGQWLNKNKINNMLAELEAWNEANKENFKWKNRKSL</sequence>
<evidence type="ECO:0000259" key="1">
    <source>
        <dbReference type="Pfam" id="PF01979"/>
    </source>
</evidence>
<dbReference type="InterPro" id="IPR011059">
    <property type="entry name" value="Metal-dep_hydrolase_composite"/>
</dbReference>
<keyword evidence="3" id="KW-1185">Reference proteome</keyword>
<dbReference type="Pfam" id="PF01979">
    <property type="entry name" value="Amidohydro_1"/>
    <property type="match status" value="1"/>
</dbReference>
<dbReference type="EMBL" id="JAVDQD010000002">
    <property type="protein sequence ID" value="MDR6238576.1"/>
    <property type="molecule type" value="Genomic_DNA"/>
</dbReference>
<comment type="caution">
    <text evidence="2">The sequence shown here is derived from an EMBL/GenBank/DDBJ whole genome shotgun (WGS) entry which is preliminary data.</text>
</comment>
<dbReference type="SUPFAM" id="SSF51338">
    <property type="entry name" value="Composite domain of metallo-dependent hydrolases"/>
    <property type="match status" value="1"/>
</dbReference>
<proteinExistence type="predicted"/>
<name>A0AAE3XMN0_9BACT</name>
<dbReference type="InterPro" id="IPR051781">
    <property type="entry name" value="Metallo-dep_Hydrolase"/>
</dbReference>
<dbReference type="GO" id="GO:0016810">
    <property type="term" value="F:hydrolase activity, acting on carbon-nitrogen (but not peptide) bonds"/>
    <property type="evidence" value="ECO:0007669"/>
    <property type="project" value="InterPro"/>
</dbReference>
<dbReference type="InterPro" id="IPR006680">
    <property type="entry name" value="Amidohydro-rel"/>
</dbReference>
<dbReference type="SUPFAM" id="SSF51556">
    <property type="entry name" value="Metallo-dependent hydrolases"/>
    <property type="match status" value="1"/>
</dbReference>
<dbReference type="Proteomes" id="UP001185092">
    <property type="component" value="Unassembled WGS sequence"/>
</dbReference>
<protein>
    <submittedName>
        <fullName evidence="2">Imidazolonepropionase-like amidohydrolase</fullName>
    </submittedName>
</protein>
<dbReference type="Gene3D" id="1.20.58.520">
    <property type="entry name" value="Amidohydrolase"/>
    <property type="match status" value="1"/>
</dbReference>
<accession>A0AAE3XMN0</accession>
<evidence type="ECO:0000313" key="2">
    <source>
        <dbReference type="EMBL" id="MDR6238576.1"/>
    </source>
</evidence>
<dbReference type="InterPro" id="IPR032466">
    <property type="entry name" value="Metal_Hydrolase"/>
</dbReference>
<dbReference type="PROSITE" id="PS51257">
    <property type="entry name" value="PROKAR_LIPOPROTEIN"/>
    <property type="match status" value="1"/>
</dbReference>